<comment type="caution">
    <text evidence="10">The sequence shown here is derived from an EMBL/GenBank/DDBJ whole genome shotgun (WGS) entry which is preliminary data.</text>
</comment>
<evidence type="ECO:0000313" key="11">
    <source>
        <dbReference type="Proteomes" id="UP001497392"/>
    </source>
</evidence>
<evidence type="ECO:0000259" key="9">
    <source>
        <dbReference type="PROSITE" id="PS51017"/>
    </source>
</evidence>
<evidence type="ECO:0000256" key="4">
    <source>
        <dbReference type="ARBA" id="ARBA00022833"/>
    </source>
</evidence>
<keyword evidence="6" id="KW-0863">Zinc-finger</keyword>
<dbReference type="InterPro" id="IPR000315">
    <property type="entry name" value="Znf_B-box"/>
</dbReference>
<evidence type="ECO:0000256" key="6">
    <source>
        <dbReference type="PROSITE-ProRule" id="PRU00024"/>
    </source>
</evidence>
<keyword evidence="5 7" id="KW-0539">Nucleus</keyword>
<dbReference type="InterPro" id="IPR045281">
    <property type="entry name" value="CONSTANS-like"/>
</dbReference>
<feature type="domain" description="B box-type" evidence="8">
    <location>
        <begin position="34"/>
        <end position="81"/>
    </location>
</feature>
<comment type="subcellular location">
    <subcellularLocation>
        <location evidence="1 7">Nucleus</location>
    </subcellularLocation>
</comment>
<gene>
    <name evidence="10" type="primary">g7128</name>
    <name evidence="10" type="ORF">VP750_LOCUS6101</name>
</gene>
<dbReference type="InterPro" id="IPR010402">
    <property type="entry name" value="CCT_domain"/>
</dbReference>
<evidence type="ECO:0000256" key="7">
    <source>
        <dbReference type="PROSITE-ProRule" id="PRU00357"/>
    </source>
</evidence>
<dbReference type="SMART" id="SM00336">
    <property type="entry name" value="BBOX"/>
    <property type="match status" value="1"/>
</dbReference>
<dbReference type="PROSITE" id="PS51017">
    <property type="entry name" value="CCT"/>
    <property type="match status" value="1"/>
</dbReference>
<protein>
    <submittedName>
        <fullName evidence="10">G7128 protein</fullName>
    </submittedName>
</protein>
<dbReference type="PROSITE" id="PS50119">
    <property type="entry name" value="ZF_BBOX"/>
    <property type="match status" value="1"/>
</dbReference>
<keyword evidence="4" id="KW-0862">Zinc</keyword>
<dbReference type="PANTHER" id="PTHR31319:SF77">
    <property type="entry name" value="ZINC FINGER PROTEIN CONSTANS-LIKE 4"/>
    <property type="match status" value="1"/>
</dbReference>
<evidence type="ECO:0000256" key="2">
    <source>
        <dbReference type="ARBA" id="ARBA00010024"/>
    </source>
</evidence>
<dbReference type="Pfam" id="PF06203">
    <property type="entry name" value="CCT"/>
    <property type="match status" value="1"/>
</dbReference>
<name>A0ABP1G3M4_9CHLO</name>
<comment type="similarity">
    <text evidence="2">Belongs to the CONSTANS family.</text>
</comment>
<sequence>MKCQGCQSVKAQVWVAESEAALCNGCSYVMGDVTRFRLCALCDSSPARIFCHNDNAALCDACDADIHLSNPLALRHDRVPLEPISAESVKESVSPAKETSLISEGESGSDCQDAFLSQEDRLGKAGAAIVTIPKAEKNVDDFDVFDLDSTFFGKDILDFGGFDAAPSSPSDGVVPSMDIVETASSNASSEDMLLFDESPKRHKHLDGFYPSHDMVTPYLPAMPTIPSAPAQRVPTLSPRSSCYDLPTLHLSGDRAMDREARVMRYREKRKRRTFEKTIRYQSRKAYAEVRPRIKGRFATKEEVAAMKATGTLPGSPAPAMLAVLA</sequence>
<dbReference type="PANTHER" id="PTHR31319">
    <property type="entry name" value="ZINC FINGER PROTEIN CONSTANS-LIKE 4"/>
    <property type="match status" value="1"/>
</dbReference>
<dbReference type="EMBL" id="CAXHTA020000010">
    <property type="protein sequence ID" value="CAL5224442.1"/>
    <property type="molecule type" value="Genomic_DNA"/>
</dbReference>
<dbReference type="InterPro" id="IPR049808">
    <property type="entry name" value="CONSTANS-like_Bbox1"/>
</dbReference>
<evidence type="ECO:0000259" key="8">
    <source>
        <dbReference type="PROSITE" id="PS50119"/>
    </source>
</evidence>
<feature type="domain" description="CCT" evidence="9">
    <location>
        <begin position="258"/>
        <end position="300"/>
    </location>
</feature>
<dbReference type="CDD" id="cd19821">
    <property type="entry name" value="Bbox1_BBX-like"/>
    <property type="match status" value="1"/>
</dbReference>
<dbReference type="Proteomes" id="UP001497392">
    <property type="component" value="Unassembled WGS sequence"/>
</dbReference>
<evidence type="ECO:0000256" key="3">
    <source>
        <dbReference type="ARBA" id="ARBA00022723"/>
    </source>
</evidence>
<evidence type="ECO:0000256" key="5">
    <source>
        <dbReference type="ARBA" id="ARBA00023242"/>
    </source>
</evidence>
<keyword evidence="3" id="KW-0479">Metal-binding</keyword>
<proteinExistence type="inferred from homology"/>
<organism evidence="10 11">
    <name type="scientific">Coccomyxa viridis</name>
    <dbReference type="NCBI Taxonomy" id="1274662"/>
    <lineage>
        <taxon>Eukaryota</taxon>
        <taxon>Viridiplantae</taxon>
        <taxon>Chlorophyta</taxon>
        <taxon>core chlorophytes</taxon>
        <taxon>Trebouxiophyceae</taxon>
        <taxon>Trebouxiophyceae incertae sedis</taxon>
        <taxon>Coccomyxaceae</taxon>
        <taxon>Coccomyxa</taxon>
    </lineage>
</organism>
<dbReference type="Pfam" id="PF00643">
    <property type="entry name" value="zf-B_box"/>
    <property type="match status" value="1"/>
</dbReference>
<reference evidence="10 11" key="1">
    <citation type="submission" date="2024-06" db="EMBL/GenBank/DDBJ databases">
        <authorList>
            <person name="Kraege A."/>
            <person name="Thomma B."/>
        </authorList>
    </citation>
    <scope>NUCLEOTIDE SEQUENCE [LARGE SCALE GENOMIC DNA]</scope>
</reference>
<evidence type="ECO:0000256" key="1">
    <source>
        <dbReference type="ARBA" id="ARBA00004123"/>
    </source>
</evidence>
<evidence type="ECO:0000313" key="10">
    <source>
        <dbReference type="EMBL" id="CAL5224442.1"/>
    </source>
</evidence>
<accession>A0ABP1G3M4</accession>
<keyword evidence="11" id="KW-1185">Reference proteome</keyword>